<accession>A0ABX2H776</accession>
<keyword evidence="3" id="KW-1185">Reference proteome</keyword>
<organism evidence="2 3">
    <name type="scientific">Blautia faecis</name>
    <dbReference type="NCBI Taxonomy" id="871665"/>
    <lineage>
        <taxon>Bacteria</taxon>
        <taxon>Bacillati</taxon>
        <taxon>Bacillota</taxon>
        <taxon>Clostridia</taxon>
        <taxon>Lachnospirales</taxon>
        <taxon>Lachnospiraceae</taxon>
        <taxon>Blautia</taxon>
    </lineage>
</organism>
<comment type="caution">
    <text evidence="2">The sequence shown here is derived from an EMBL/GenBank/DDBJ whole genome shotgun (WGS) entry which is preliminary data.</text>
</comment>
<dbReference type="Proteomes" id="UP001644719">
    <property type="component" value="Unassembled WGS sequence"/>
</dbReference>
<gene>
    <name evidence="2" type="ORF">G5B17_07300</name>
</gene>
<evidence type="ECO:0000256" key="1">
    <source>
        <dbReference type="SAM" id="MobiDB-lite"/>
    </source>
</evidence>
<reference evidence="2 3" key="1">
    <citation type="journal article" date="2020" name="Cell Host Microbe">
        <title>Functional and Genomic Variation between Human-Derived Isolates of Lachnospiraceae Reveals Inter- and Intra-Species Diversity.</title>
        <authorList>
            <person name="Sorbara M.T."/>
            <person name="Littmann E.R."/>
            <person name="Fontana E."/>
            <person name="Moody T.U."/>
            <person name="Kohout C.E."/>
            <person name="Gjonbalaj M."/>
            <person name="Eaton V."/>
            <person name="Seok R."/>
            <person name="Leiner I.M."/>
            <person name="Pamer E.G."/>
        </authorList>
    </citation>
    <scope>NUCLEOTIDE SEQUENCE [LARGE SCALE GENOMIC DNA]</scope>
    <source>
        <strain evidence="2 3">MSK.17.74</strain>
    </source>
</reference>
<proteinExistence type="predicted"/>
<protein>
    <submittedName>
        <fullName evidence="2">Stage II sporulation protein P</fullName>
    </submittedName>
</protein>
<evidence type="ECO:0000313" key="2">
    <source>
        <dbReference type="EMBL" id="NSG85239.1"/>
    </source>
</evidence>
<dbReference type="EMBL" id="JAAITS010000016">
    <property type="protein sequence ID" value="NSG85239.1"/>
    <property type="molecule type" value="Genomic_DNA"/>
</dbReference>
<feature type="compositionally biased region" description="Basic and acidic residues" evidence="1">
    <location>
        <begin position="51"/>
        <end position="68"/>
    </location>
</feature>
<evidence type="ECO:0000313" key="3">
    <source>
        <dbReference type="Proteomes" id="UP001644719"/>
    </source>
</evidence>
<sequence>MREIVHNVYRQFPFYYFTEEKAQETWMEMDGETLAEIEKRNGAYLEEVAENERNLREENAKKSKEANLEKNSSVSEESKKINNTDKIENKDNSEMSEVIENSENHLNSETQPANTLPQSNIVLPHPILDLSRDKLSDYDYLMNNFYIVDENTDASAAKINAAEFLAEDFSLSHGPLEPQILIYHSHSQETFSDSREGEEEDTIVGVGNYLTSLLSEKYGYQVIHIKEAFDMMGGELDRNKAYDYACDYVEKVLEENPSVEVVIDLHRDGIDEDRRLVTKINGKDTAQILFYNGLSYTNAQGKVSYLPNPYIQDNLAFSFQLEYQAALYYPDFYRGIYLAGLRYNLHLRKRALLLEAGAQTNTVQEVKNAMEPFADILNRVLKGCGTG</sequence>
<feature type="compositionally biased region" description="Basic and acidic residues" evidence="1">
    <location>
        <begin position="76"/>
        <end position="93"/>
    </location>
</feature>
<dbReference type="Pfam" id="PF07454">
    <property type="entry name" value="SpoIIP"/>
    <property type="match status" value="1"/>
</dbReference>
<name>A0ABX2H776_9FIRM</name>
<feature type="region of interest" description="Disordered" evidence="1">
    <location>
        <begin position="51"/>
        <end position="93"/>
    </location>
</feature>
<dbReference type="InterPro" id="IPR010897">
    <property type="entry name" value="Spore_II_P"/>
</dbReference>